<dbReference type="GO" id="GO:0008448">
    <property type="term" value="F:N-acetylglucosamine-6-phosphate deacetylase activity"/>
    <property type="evidence" value="ECO:0007669"/>
    <property type="project" value="UniProtKB-UniRule"/>
</dbReference>
<dbReference type="EC" id="3.5.1.25" evidence="5"/>
<evidence type="ECO:0000256" key="1">
    <source>
        <dbReference type="ARBA" id="ARBA00010716"/>
    </source>
</evidence>
<dbReference type="Pfam" id="PF01979">
    <property type="entry name" value="Amidohydro_1"/>
    <property type="match status" value="1"/>
</dbReference>
<evidence type="ECO:0000256" key="8">
    <source>
        <dbReference type="PIRSR" id="PIRSR038994-3"/>
    </source>
</evidence>
<feature type="binding site" evidence="8">
    <location>
        <position position="123"/>
    </location>
    <ligand>
        <name>Zn(2+)</name>
        <dbReference type="ChEBI" id="CHEBI:29105"/>
    </ligand>
</feature>
<dbReference type="InterPro" id="IPR011059">
    <property type="entry name" value="Metal-dep_hydrolase_composite"/>
</dbReference>
<gene>
    <name evidence="10" type="primary">nagA_2</name>
    <name evidence="10" type="ORF">GCM10007894_20320</name>
</gene>
<keyword evidence="4 5" id="KW-0119">Carbohydrate metabolism</keyword>
<feature type="active site" description="Proton donor/acceptor" evidence="6">
    <location>
        <position position="266"/>
    </location>
</feature>
<dbReference type="PIRSF" id="PIRSF038994">
    <property type="entry name" value="NagA"/>
    <property type="match status" value="1"/>
</dbReference>
<name>A0AA37TW83_9GAMM</name>
<dbReference type="InterPro" id="IPR006680">
    <property type="entry name" value="Amidohydro-rel"/>
</dbReference>
<dbReference type="GO" id="GO:0046872">
    <property type="term" value="F:metal ion binding"/>
    <property type="evidence" value="ECO:0007669"/>
    <property type="project" value="UniProtKB-KW"/>
</dbReference>
<keyword evidence="3 5" id="KW-0378">Hydrolase</keyword>
<proteinExistence type="inferred from homology"/>
<dbReference type="RefSeq" id="WP_095498458.1">
    <property type="nucleotide sequence ID" value="NZ_BSPO01000003.1"/>
</dbReference>
<evidence type="ECO:0000256" key="7">
    <source>
        <dbReference type="PIRSR" id="PIRSR038994-2"/>
    </source>
</evidence>
<dbReference type="PANTHER" id="PTHR11113:SF14">
    <property type="entry name" value="N-ACETYLGLUCOSAMINE-6-PHOSPHATE DEACETYLASE"/>
    <property type="match status" value="1"/>
</dbReference>
<evidence type="ECO:0000313" key="10">
    <source>
        <dbReference type="EMBL" id="GLS84055.1"/>
    </source>
</evidence>
<evidence type="ECO:0000256" key="3">
    <source>
        <dbReference type="ARBA" id="ARBA00022801"/>
    </source>
</evidence>
<keyword evidence="11" id="KW-1185">Reference proteome</keyword>
<comment type="caution">
    <text evidence="10">The sequence shown here is derived from an EMBL/GenBank/DDBJ whole genome shotgun (WGS) entry which is preliminary data.</text>
</comment>
<feature type="binding site" evidence="8">
    <location>
        <position position="208"/>
    </location>
    <ligand>
        <name>Zn(2+)</name>
        <dbReference type="ChEBI" id="CHEBI:29105"/>
    </ligand>
</feature>
<dbReference type="GO" id="GO:0006046">
    <property type="term" value="P:N-acetylglucosamine catabolic process"/>
    <property type="evidence" value="ECO:0007669"/>
    <property type="project" value="TreeGrafter"/>
</dbReference>
<dbReference type="PANTHER" id="PTHR11113">
    <property type="entry name" value="N-ACETYLGLUCOSAMINE-6-PHOSPHATE DEACETYLASE"/>
    <property type="match status" value="1"/>
</dbReference>
<feature type="binding site" evidence="7">
    <location>
        <begin position="211"/>
        <end position="212"/>
    </location>
    <ligand>
        <name>substrate</name>
    </ligand>
</feature>
<evidence type="ECO:0000256" key="2">
    <source>
        <dbReference type="ARBA" id="ARBA00022723"/>
    </source>
</evidence>
<accession>A0AA37TW83</accession>
<dbReference type="Proteomes" id="UP001157439">
    <property type="component" value="Unassembled WGS sequence"/>
</dbReference>
<dbReference type="NCBIfam" id="TIGR00221">
    <property type="entry name" value="nagA"/>
    <property type="match status" value="1"/>
</dbReference>
<dbReference type="Gene3D" id="2.30.40.10">
    <property type="entry name" value="Urease, subunit C, domain 1"/>
    <property type="match status" value="1"/>
</dbReference>
<dbReference type="EMBL" id="BSPO01000003">
    <property type="protein sequence ID" value="GLS84055.1"/>
    <property type="molecule type" value="Genomic_DNA"/>
</dbReference>
<feature type="binding site" evidence="7">
    <location>
        <position position="243"/>
    </location>
    <ligand>
        <name>substrate</name>
    </ligand>
</feature>
<dbReference type="SUPFAM" id="SSF51556">
    <property type="entry name" value="Metallo-dependent hydrolases"/>
    <property type="match status" value="1"/>
</dbReference>
<feature type="binding site" evidence="7">
    <location>
        <position position="134"/>
    </location>
    <ligand>
        <name>substrate</name>
    </ligand>
</feature>
<evidence type="ECO:0000256" key="6">
    <source>
        <dbReference type="PIRSR" id="PIRSR038994-1"/>
    </source>
</evidence>
<organism evidence="10 11">
    <name type="scientific">Paraferrimonas haliotis</name>
    <dbReference type="NCBI Taxonomy" id="2013866"/>
    <lineage>
        <taxon>Bacteria</taxon>
        <taxon>Pseudomonadati</taxon>
        <taxon>Pseudomonadota</taxon>
        <taxon>Gammaproteobacteria</taxon>
        <taxon>Alteromonadales</taxon>
        <taxon>Ferrimonadaceae</taxon>
        <taxon>Paraferrimonas</taxon>
    </lineage>
</organism>
<evidence type="ECO:0000259" key="9">
    <source>
        <dbReference type="Pfam" id="PF01979"/>
    </source>
</evidence>
<evidence type="ECO:0000256" key="4">
    <source>
        <dbReference type="ARBA" id="ARBA00023277"/>
    </source>
</evidence>
<dbReference type="Gene3D" id="3.20.20.140">
    <property type="entry name" value="Metal-dependent hydrolases"/>
    <property type="match status" value="1"/>
</dbReference>
<comment type="similarity">
    <text evidence="1 5">Belongs to the metallo-dependent hydrolases superfamily. NagA family.</text>
</comment>
<dbReference type="FunFam" id="3.20.20.140:FF:000004">
    <property type="entry name" value="N-acetylglucosamine-6-phosphate deacetylase"/>
    <property type="match status" value="1"/>
</dbReference>
<comment type="cofactor">
    <cofactor evidence="8">
        <name>a divalent metal cation</name>
        <dbReference type="ChEBI" id="CHEBI:60240"/>
    </cofactor>
    <text evidence="8">Binds 1 divalent metal cation per subunit.</text>
</comment>
<reference evidence="10 11" key="1">
    <citation type="journal article" date="2014" name="Int. J. Syst. Evol. Microbiol.">
        <title>Complete genome sequence of Corynebacterium casei LMG S-19264T (=DSM 44701T), isolated from a smear-ripened cheese.</title>
        <authorList>
            <consortium name="US DOE Joint Genome Institute (JGI-PGF)"/>
            <person name="Walter F."/>
            <person name="Albersmeier A."/>
            <person name="Kalinowski J."/>
            <person name="Ruckert C."/>
        </authorList>
    </citation>
    <scope>NUCLEOTIDE SEQUENCE [LARGE SCALE GENOMIC DNA]</scope>
    <source>
        <strain evidence="10 11">NBRC 112785</strain>
    </source>
</reference>
<dbReference type="SUPFAM" id="SSF51338">
    <property type="entry name" value="Composite domain of metallo-dependent hydrolases"/>
    <property type="match status" value="1"/>
</dbReference>
<sequence>MRCIQAERLFDGIQWRENATICIDDNSIVGFEAIAGVDVERVAGTIVPGFVDVQVNGGGGVLFNDQPNVAGIAQIAQAHRRFGTTAMTPTIISDRIEVIEAAADAMALAIEAKTPGVVGVHFEGPHLSVSKKGVHSAELIRPLGAREMAQYCRQDLGQVIVTLAPENVTLEQIQALTSAGVRVCLGHSNATFDDAMTAIAAGACGATHLFNAMSPLQSREPGLVGAALYSDEVTAGVIVDGHHVDYRTLELALKIKGSDRLMLVTDAMSVVGSNQQDFILQGRKILRSGDRLNAESGELAGCVLDMATAVHNAVKHMGCTESQALQMASKVPAQFLGLHHKGHLSVGYDADMLLIDNNFSVLRSWIGGQEQIHGDR</sequence>
<feature type="binding site" evidence="7">
    <location>
        <position position="219"/>
    </location>
    <ligand>
        <name>substrate</name>
    </ligand>
</feature>
<protein>
    <recommendedName>
        <fullName evidence="5">N-acetylgalactosamine-6-phosphate deacetylase</fullName>
        <ecNumber evidence="5">3.5.1.25</ecNumber>
    </recommendedName>
    <alternativeName>
        <fullName evidence="5">N-acetylglucosamine-6-phosphate deacetylase</fullName>
    </alternativeName>
</protein>
<dbReference type="InterPro" id="IPR032466">
    <property type="entry name" value="Metal_Hydrolase"/>
</dbReference>
<dbReference type="AlphaFoldDB" id="A0AA37TW83"/>
<dbReference type="InterPro" id="IPR003764">
    <property type="entry name" value="GlcNAc_6-P_deAcase"/>
</dbReference>
<feature type="binding site" evidence="8">
    <location>
        <position position="187"/>
    </location>
    <ligand>
        <name>Zn(2+)</name>
        <dbReference type="ChEBI" id="CHEBI:29105"/>
    </ligand>
</feature>
<evidence type="ECO:0000256" key="5">
    <source>
        <dbReference type="PIRNR" id="PIRNR038994"/>
    </source>
</evidence>
<keyword evidence="2 8" id="KW-0479">Metal-binding</keyword>
<dbReference type="CDD" id="cd00854">
    <property type="entry name" value="NagA"/>
    <property type="match status" value="1"/>
</dbReference>
<feature type="domain" description="Amidohydrolase-related" evidence="9">
    <location>
        <begin position="45"/>
        <end position="369"/>
    </location>
</feature>
<comment type="catalytic activity">
    <reaction evidence="5">
        <text>N-acetyl-D-glucosamine 6-phosphate + H2O = D-glucosamine 6-phosphate + acetate</text>
        <dbReference type="Rhea" id="RHEA:22936"/>
        <dbReference type="ChEBI" id="CHEBI:15377"/>
        <dbReference type="ChEBI" id="CHEBI:30089"/>
        <dbReference type="ChEBI" id="CHEBI:57513"/>
        <dbReference type="ChEBI" id="CHEBI:58725"/>
        <dbReference type="EC" id="3.5.1.25"/>
    </reaction>
</comment>
<feature type="binding site" evidence="7">
    <location>
        <begin position="299"/>
        <end position="301"/>
    </location>
    <ligand>
        <name>substrate</name>
    </ligand>
</feature>
<evidence type="ECO:0000313" key="11">
    <source>
        <dbReference type="Proteomes" id="UP001157439"/>
    </source>
</evidence>